<dbReference type="Proteomes" id="UP000694892">
    <property type="component" value="Chromosome 7L"/>
</dbReference>
<evidence type="ECO:0000313" key="1">
    <source>
        <dbReference type="EMBL" id="OCT72079.1"/>
    </source>
</evidence>
<organism evidence="1 2">
    <name type="scientific">Xenopus laevis</name>
    <name type="common">African clawed frog</name>
    <dbReference type="NCBI Taxonomy" id="8355"/>
    <lineage>
        <taxon>Eukaryota</taxon>
        <taxon>Metazoa</taxon>
        <taxon>Chordata</taxon>
        <taxon>Craniata</taxon>
        <taxon>Vertebrata</taxon>
        <taxon>Euteleostomi</taxon>
        <taxon>Amphibia</taxon>
        <taxon>Batrachia</taxon>
        <taxon>Anura</taxon>
        <taxon>Pipoidea</taxon>
        <taxon>Pipidae</taxon>
        <taxon>Xenopodinae</taxon>
        <taxon>Xenopus</taxon>
        <taxon>Xenopus</taxon>
    </lineage>
</organism>
<proteinExistence type="predicted"/>
<name>A0A974HBR0_XENLA</name>
<gene>
    <name evidence="1" type="ORF">XELAEV_18035052mg</name>
</gene>
<protein>
    <submittedName>
        <fullName evidence="1">Uncharacterized protein</fullName>
    </submittedName>
</protein>
<dbReference type="AlphaFoldDB" id="A0A974HBR0"/>
<evidence type="ECO:0000313" key="2">
    <source>
        <dbReference type="Proteomes" id="UP000694892"/>
    </source>
</evidence>
<sequence>MNPSSLPVDQSQITCRFTQQLLLQPHTSLCSTAPSSFPCENDTLSSQHTQKVKHSPPSSQLLHIRNFSVHTCCHTKSHQKSSPHTLTQPLPTEQYVCKLTTLTRDEKQTDRRISKSELRFRNCCMCALPASARSVYD</sequence>
<accession>A0A974HBR0</accession>
<reference evidence="2" key="1">
    <citation type="journal article" date="2016" name="Nature">
        <title>Genome evolution in the allotetraploid frog Xenopus laevis.</title>
        <authorList>
            <person name="Session A.M."/>
            <person name="Uno Y."/>
            <person name="Kwon T."/>
            <person name="Chapman J.A."/>
            <person name="Toyoda A."/>
            <person name="Takahashi S."/>
            <person name="Fukui A."/>
            <person name="Hikosaka A."/>
            <person name="Suzuki A."/>
            <person name="Kondo M."/>
            <person name="van Heeringen S.J."/>
            <person name="Quigley I."/>
            <person name="Heinz S."/>
            <person name="Ogino H."/>
            <person name="Ochi H."/>
            <person name="Hellsten U."/>
            <person name="Lyons J.B."/>
            <person name="Simakov O."/>
            <person name="Putnam N."/>
            <person name="Stites J."/>
            <person name="Kuroki Y."/>
            <person name="Tanaka T."/>
            <person name="Michiue T."/>
            <person name="Watanabe M."/>
            <person name="Bogdanovic O."/>
            <person name="Lister R."/>
            <person name="Georgiou G."/>
            <person name="Paranjpe S.S."/>
            <person name="van Kruijsbergen I."/>
            <person name="Shu S."/>
            <person name="Carlson J."/>
            <person name="Kinoshita T."/>
            <person name="Ohta Y."/>
            <person name="Mawaribuchi S."/>
            <person name="Jenkins J."/>
            <person name="Grimwood J."/>
            <person name="Schmutz J."/>
            <person name="Mitros T."/>
            <person name="Mozaffari S.V."/>
            <person name="Suzuki Y."/>
            <person name="Haramoto Y."/>
            <person name="Yamamoto T.S."/>
            <person name="Takagi C."/>
            <person name="Heald R."/>
            <person name="Miller K."/>
            <person name="Haudenschild C."/>
            <person name="Kitzman J."/>
            <person name="Nakayama T."/>
            <person name="Izutsu Y."/>
            <person name="Robert J."/>
            <person name="Fortriede J."/>
            <person name="Burns K."/>
            <person name="Lotay V."/>
            <person name="Karimi K."/>
            <person name="Yasuoka Y."/>
            <person name="Dichmann D.S."/>
            <person name="Flajnik M.F."/>
            <person name="Houston D.W."/>
            <person name="Shendure J."/>
            <person name="DuPasquier L."/>
            <person name="Vize P.D."/>
            <person name="Zorn A.M."/>
            <person name="Ito M."/>
            <person name="Marcotte E.M."/>
            <person name="Wallingford J.B."/>
            <person name="Ito Y."/>
            <person name="Asashima M."/>
            <person name="Ueno N."/>
            <person name="Matsuda Y."/>
            <person name="Veenstra G.J."/>
            <person name="Fujiyama A."/>
            <person name="Harland R.M."/>
            <person name="Taira M."/>
            <person name="Rokhsar D.S."/>
        </authorList>
    </citation>
    <scope>NUCLEOTIDE SEQUENCE [LARGE SCALE GENOMIC DNA]</scope>
    <source>
        <strain evidence="2">J</strain>
    </source>
</reference>
<dbReference type="EMBL" id="CM004478">
    <property type="protein sequence ID" value="OCT72079.1"/>
    <property type="molecule type" value="Genomic_DNA"/>
</dbReference>